<dbReference type="Pfam" id="PF02620">
    <property type="entry name" value="YceD"/>
    <property type="match status" value="1"/>
</dbReference>
<comment type="caution">
    <text evidence="1">The sequence shown here is derived from an EMBL/GenBank/DDBJ whole genome shotgun (WGS) entry which is preliminary data.</text>
</comment>
<dbReference type="PANTHER" id="PTHR34374:SF1">
    <property type="entry name" value="LARGE RIBOSOMAL RNA SUBUNIT ACCUMULATION PROTEIN YCED HOMOLOG 1, CHLOROPLASTIC"/>
    <property type="match status" value="1"/>
</dbReference>
<dbReference type="InterPro" id="IPR003772">
    <property type="entry name" value="YceD"/>
</dbReference>
<dbReference type="PANTHER" id="PTHR34374">
    <property type="entry name" value="LARGE RIBOSOMAL RNA SUBUNIT ACCUMULATION PROTEIN YCED HOMOLOG 1, CHLOROPLASTIC"/>
    <property type="match status" value="1"/>
</dbReference>
<proteinExistence type="predicted"/>
<gene>
    <name evidence="1" type="ORF">WMO37_04100</name>
</gene>
<reference evidence="1" key="1">
    <citation type="submission" date="2024-03" db="EMBL/GenBank/DDBJ databases">
        <title>Human intestinal bacterial collection.</title>
        <authorList>
            <person name="Pauvert C."/>
            <person name="Hitch T.C.A."/>
            <person name="Clavel T."/>
        </authorList>
    </citation>
    <scope>NUCLEOTIDE SEQUENCE [LARGE SCALE GENOMIC DNA]</scope>
    <source>
        <strain evidence="1">CLA-AA-H89B</strain>
    </source>
</reference>
<dbReference type="EMBL" id="JBBMFS010000002">
    <property type="protein sequence ID" value="MEQ2554200.1"/>
    <property type="molecule type" value="Genomic_DNA"/>
</dbReference>
<sequence>MLIDLRNLLSGAKDDMTVSAPLEMETFRTALAEYPVMEKQPVELVLTRTGKDKLHISGNGFVALEIPCDRCLEPVRTEMHFDIDKDIDMQETSGEIEDEEEKDYIDGYNLDVDKLVFGEILLLIPGKTLCKEDCKGLCLRCGANLNEGECGCDRESLDPRMSVFKDILNNFKEV</sequence>
<accession>A0ABV1H401</accession>
<evidence type="ECO:0000313" key="2">
    <source>
        <dbReference type="Proteomes" id="UP001546774"/>
    </source>
</evidence>
<name>A0ABV1H401_9FIRM</name>
<keyword evidence="2" id="KW-1185">Reference proteome</keyword>
<dbReference type="Proteomes" id="UP001546774">
    <property type="component" value="Unassembled WGS sequence"/>
</dbReference>
<protein>
    <submittedName>
        <fullName evidence="1">DUF177 domain-containing protein</fullName>
    </submittedName>
</protein>
<organism evidence="1 2">
    <name type="scientific">Lachnospira intestinalis</name>
    <dbReference type="NCBI Taxonomy" id="3133158"/>
    <lineage>
        <taxon>Bacteria</taxon>
        <taxon>Bacillati</taxon>
        <taxon>Bacillota</taxon>
        <taxon>Clostridia</taxon>
        <taxon>Lachnospirales</taxon>
        <taxon>Lachnospiraceae</taxon>
        <taxon>Lachnospira</taxon>
    </lineage>
</organism>
<evidence type="ECO:0000313" key="1">
    <source>
        <dbReference type="EMBL" id="MEQ2554200.1"/>
    </source>
</evidence>